<dbReference type="Gene3D" id="3.90.228.10">
    <property type="match status" value="1"/>
</dbReference>
<evidence type="ECO:0000256" key="2">
    <source>
        <dbReference type="ARBA" id="ARBA00022679"/>
    </source>
</evidence>
<name>A0A0C2ZEW4_9AGAM</name>
<evidence type="ECO:0000313" key="6">
    <source>
        <dbReference type="EMBL" id="KIM60273.1"/>
    </source>
</evidence>
<accession>A0A0C2ZEW4</accession>
<dbReference type="SUPFAM" id="SSF56399">
    <property type="entry name" value="ADP-ribosylation"/>
    <property type="match status" value="1"/>
</dbReference>
<dbReference type="CDD" id="cd23802">
    <property type="entry name" value="UBCc_UBE2Q"/>
    <property type="match status" value="1"/>
</dbReference>
<sequence>MEENQPIDASISWTTPYSSRPLKGRKKFSADLSNLQMDTEITGRTGRWSVKNVGPGEEEGTFVFDLVESDTEIKDTINILVSDTSEYPSYHSFFGCSRSGESTPQIAEIIEKLPERRACSVRDVVDFFLVELSHEDEDCDVSSGSCDHQLDDEQFFTAFTEPGPSPESQLHLNYLKRDFVETSDAGYNPGIIWRSSDDFLLTVSLPVIGLIAKIPSHALLAWDRRFLEPGQNLVLLISGFRCFYPILREDGTLVPEASWAGAGLKFKLGLSPNYKPSSGEAKAAFRHFDVSCAAKGGESSDPDQQQSALVDNKSSACAGSTGVFRRTSLSSSLESLLDKYLVRLIQLRKKFNLGWASAEELLWKSETAQDDPANVFSVNKEMLSNVEKEEKALSASYHLPSDPIVSGSSHVNIIKTAFAFVLRRLALCTRHCAVCHKKLHNEYEALKPYVCNSQLCIFQYYSLNFGPSLEHEICTNSETVDLLVSLAYIAAAEGTLDEPFPRGMGLRVPRAAQSTSGADGGDFCDFDALTVKDMRMWITILLDTLPSIETMKSYLLRNPKAKLQDINPGILPAAWSVLKWCVASCTSHIQELKDHEDFLGNIGNEFRQFRFVTGSPDKEAKFKTALEKQLPPNPKYPTIFAFHGSPVNNWHSIIRHGLWYKKILHGRACGNGVYCARDGTQSSSYALRNTAKWRGSSLMPSRCLTLVEIVNLPSRFVCTNPYVVDNTDWIMCRYLLVESGDYTDSYDDNNRLVPVNGNFLVQDPQRKALFGNAPVGIPKPSHHFDKLLKACEQAQSSAQYDEEDMAIFDVPYELQGIDALDSPMTPSSPSREKWTSDNDWVEKNVQILLPPPTESSMTATMALQREFRAMYREQQKAKKKDEMELLGWYMPPEFNENNLYQWVIEMHSFDPELPLARDMKEKGVTSLVFEIRFPHSFPHSPPFFRIIRPRFLTFMEGGGGHVTVGGSICMDLLTSEGWLPSYNIPAILLQIKLAISSTDPWPARLHPVNWNKPYTPTEALNGYTRAAALHNWKVLNVAEIKTLVTRH</sequence>
<organism evidence="6 7">
    <name type="scientific">Scleroderma citrinum Foug A</name>
    <dbReference type="NCBI Taxonomy" id="1036808"/>
    <lineage>
        <taxon>Eukaryota</taxon>
        <taxon>Fungi</taxon>
        <taxon>Dikarya</taxon>
        <taxon>Basidiomycota</taxon>
        <taxon>Agaricomycotina</taxon>
        <taxon>Agaricomycetes</taxon>
        <taxon>Agaricomycetidae</taxon>
        <taxon>Boletales</taxon>
        <taxon>Sclerodermatineae</taxon>
        <taxon>Sclerodermataceae</taxon>
        <taxon>Scleroderma</taxon>
    </lineage>
</organism>
<evidence type="ECO:0000256" key="3">
    <source>
        <dbReference type="ARBA" id="ARBA00022695"/>
    </source>
</evidence>
<evidence type="ECO:0000259" key="5">
    <source>
        <dbReference type="PROSITE" id="PS50127"/>
    </source>
</evidence>
<dbReference type="PANTHER" id="PTHR21328">
    <property type="entry name" value="POLY ADP-RIBOSE POLYMERASE FAMILY, MEMBER PARP"/>
    <property type="match status" value="1"/>
</dbReference>
<feature type="domain" description="UBC core" evidence="5">
    <location>
        <begin position="858"/>
        <end position="1036"/>
    </location>
</feature>
<evidence type="ECO:0000256" key="1">
    <source>
        <dbReference type="ARBA" id="ARBA00022676"/>
    </source>
</evidence>
<proteinExistence type="predicted"/>
<dbReference type="OrthoDB" id="109543at2759"/>
<dbReference type="EMBL" id="KN822064">
    <property type="protein sequence ID" value="KIM60273.1"/>
    <property type="molecule type" value="Genomic_DNA"/>
</dbReference>
<dbReference type="GO" id="GO:0003950">
    <property type="term" value="F:NAD+ poly-ADP-ribosyltransferase activity"/>
    <property type="evidence" value="ECO:0007669"/>
    <property type="project" value="InterPro"/>
</dbReference>
<dbReference type="PROSITE" id="PS50127">
    <property type="entry name" value="UBC_2"/>
    <property type="match status" value="1"/>
</dbReference>
<protein>
    <recommendedName>
        <fullName evidence="5">UBC core domain-containing protein</fullName>
    </recommendedName>
</protein>
<reference evidence="7" key="2">
    <citation type="submission" date="2015-01" db="EMBL/GenBank/DDBJ databases">
        <title>Evolutionary Origins and Diversification of the Mycorrhizal Mutualists.</title>
        <authorList>
            <consortium name="DOE Joint Genome Institute"/>
            <consortium name="Mycorrhizal Genomics Consortium"/>
            <person name="Kohler A."/>
            <person name="Kuo A."/>
            <person name="Nagy L.G."/>
            <person name="Floudas D."/>
            <person name="Copeland A."/>
            <person name="Barry K.W."/>
            <person name="Cichocki N."/>
            <person name="Veneault-Fourrey C."/>
            <person name="LaButti K."/>
            <person name="Lindquist E.A."/>
            <person name="Lipzen A."/>
            <person name="Lundell T."/>
            <person name="Morin E."/>
            <person name="Murat C."/>
            <person name="Riley R."/>
            <person name="Ohm R."/>
            <person name="Sun H."/>
            <person name="Tunlid A."/>
            <person name="Henrissat B."/>
            <person name="Grigoriev I.V."/>
            <person name="Hibbett D.S."/>
            <person name="Martin F."/>
        </authorList>
    </citation>
    <scope>NUCLEOTIDE SEQUENCE [LARGE SCALE GENOMIC DNA]</scope>
    <source>
        <strain evidence="7">Foug A</strain>
    </source>
</reference>
<keyword evidence="7" id="KW-1185">Reference proteome</keyword>
<dbReference type="InterPro" id="IPR051838">
    <property type="entry name" value="ARTD_PARP"/>
</dbReference>
<evidence type="ECO:0000313" key="7">
    <source>
        <dbReference type="Proteomes" id="UP000053989"/>
    </source>
</evidence>
<dbReference type="GO" id="GO:0016779">
    <property type="term" value="F:nucleotidyltransferase activity"/>
    <property type="evidence" value="ECO:0007669"/>
    <property type="project" value="UniProtKB-KW"/>
</dbReference>
<dbReference type="InterPro" id="IPR000608">
    <property type="entry name" value="UBC"/>
</dbReference>
<keyword evidence="4" id="KW-0520">NAD</keyword>
<dbReference type="Pfam" id="PF00644">
    <property type="entry name" value="PARP"/>
    <property type="match status" value="1"/>
</dbReference>
<reference evidence="6 7" key="1">
    <citation type="submission" date="2014-04" db="EMBL/GenBank/DDBJ databases">
        <authorList>
            <consortium name="DOE Joint Genome Institute"/>
            <person name="Kuo A."/>
            <person name="Kohler A."/>
            <person name="Nagy L.G."/>
            <person name="Floudas D."/>
            <person name="Copeland A."/>
            <person name="Barry K.W."/>
            <person name="Cichocki N."/>
            <person name="Veneault-Fourrey C."/>
            <person name="LaButti K."/>
            <person name="Lindquist E.A."/>
            <person name="Lipzen A."/>
            <person name="Lundell T."/>
            <person name="Morin E."/>
            <person name="Murat C."/>
            <person name="Sun H."/>
            <person name="Tunlid A."/>
            <person name="Henrissat B."/>
            <person name="Grigoriev I.V."/>
            <person name="Hibbett D.S."/>
            <person name="Martin F."/>
            <person name="Nordberg H.P."/>
            <person name="Cantor M.N."/>
            <person name="Hua S.X."/>
        </authorList>
    </citation>
    <scope>NUCLEOTIDE SEQUENCE [LARGE SCALE GENOMIC DNA]</scope>
    <source>
        <strain evidence="6 7">Foug A</strain>
    </source>
</reference>
<dbReference type="HOGENOM" id="CLU_003143_1_0_1"/>
<dbReference type="STRING" id="1036808.A0A0C2ZEW4"/>
<dbReference type="InterPro" id="IPR016135">
    <property type="entry name" value="UBQ-conjugating_enzyme/RWD"/>
</dbReference>
<keyword evidence="3" id="KW-0548">Nucleotidyltransferase</keyword>
<dbReference type="Gene3D" id="3.10.110.10">
    <property type="entry name" value="Ubiquitin Conjugating Enzyme"/>
    <property type="match status" value="1"/>
</dbReference>
<gene>
    <name evidence="6" type="ORF">SCLCIDRAFT_1217055</name>
</gene>
<dbReference type="AlphaFoldDB" id="A0A0C2ZEW4"/>
<dbReference type="InterPro" id="IPR012317">
    <property type="entry name" value="Poly(ADP-ribose)pol_cat_dom"/>
</dbReference>
<dbReference type="SUPFAM" id="SSF54495">
    <property type="entry name" value="UBC-like"/>
    <property type="match status" value="1"/>
</dbReference>
<dbReference type="InParanoid" id="A0A0C2ZEW4"/>
<keyword evidence="2" id="KW-0808">Transferase</keyword>
<dbReference type="Proteomes" id="UP000053989">
    <property type="component" value="Unassembled WGS sequence"/>
</dbReference>
<keyword evidence="1" id="KW-0328">Glycosyltransferase</keyword>
<evidence type="ECO:0000256" key="4">
    <source>
        <dbReference type="ARBA" id="ARBA00023027"/>
    </source>
</evidence>